<proteinExistence type="inferred from homology"/>
<name>A0A938BM42_9BACT</name>
<evidence type="ECO:0000256" key="7">
    <source>
        <dbReference type="HAMAP-Rule" id="MF_00503"/>
    </source>
</evidence>
<dbReference type="GO" id="GO:0003735">
    <property type="term" value="F:structural constituent of ribosome"/>
    <property type="evidence" value="ECO:0007669"/>
    <property type="project" value="InterPro"/>
</dbReference>
<dbReference type="InterPro" id="IPR020069">
    <property type="entry name" value="Ribosomal_bL9_C"/>
</dbReference>
<dbReference type="GO" id="GO:0005840">
    <property type="term" value="C:ribosome"/>
    <property type="evidence" value="ECO:0007669"/>
    <property type="project" value="UniProtKB-KW"/>
</dbReference>
<comment type="similarity">
    <text evidence="1 7">Belongs to the bacterial ribosomal protein bL9 family.</text>
</comment>
<dbReference type="Pfam" id="PF03948">
    <property type="entry name" value="Ribosomal_L9_C"/>
    <property type="match status" value="1"/>
</dbReference>
<keyword evidence="5 7" id="KW-0687">Ribonucleoprotein</keyword>
<dbReference type="Gene3D" id="3.40.5.10">
    <property type="entry name" value="Ribosomal protein L9, N-terminal domain"/>
    <property type="match status" value="1"/>
</dbReference>
<dbReference type="HAMAP" id="MF_00503">
    <property type="entry name" value="Ribosomal_bL9"/>
    <property type="match status" value="1"/>
</dbReference>
<dbReference type="FunFam" id="3.40.5.10:FF:000003">
    <property type="entry name" value="50S ribosomal protein L9"/>
    <property type="match status" value="1"/>
</dbReference>
<dbReference type="InterPro" id="IPR036935">
    <property type="entry name" value="Ribosomal_bL9_N_sf"/>
</dbReference>
<evidence type="ECO:0000256" key="2">
    <source>
        <dbReference type="ARBA" id="ARBA00022730"/>
    </source>
</evidence>
<dbReference type="InterPro" id="IPR020070">
    <property type="entry name" value="Ribosomal_bL9_N"/>
</dbReference>
<dbReference type="GO" id="GO:0006412">
    <property type="term" value="P:translation"/>
    <property type="evidence" value="ECO:0007669"/>
    <property type="project" value="UniProtKB-UniRule"/>
</dbReference>
<evidence type="ECO:0000313" key="9">
    <source>
        <dbReference type="EMBL" id="MBM3275946.1"/>
    </source>
</evidence>
<dbReference type="GO" id="GO:1990904">
    <property type="term" value="C:ribonucleoprotein complex"/>
    <property type="evidence" value="ECO:0007669"/>
    <property type="project" value="UniProtKB-KW"/>
</dbReference>
<evidence type="ECO:0000313" key="10">
    <source>
        <dbReference type="Proteomes" id="UP000703893"/>
    </source>
</evidence>
<accession>A0A938BM42</accession>
<gene>
    <name evidence="7" type="primary">rplI</name>
    <name evidence="9" type="ORF">FJZ00_12400</name>
</gene>
<evidence type="ECO:0000256" key="5">
    <source>
        <dbReference type="ARBA" id="ARBA00023274"/>
    </source>
</evidence>
<keyword evidence="2 7" id="KW-0699">rRNA-binding</keyword>
<dbReference type="InterPro" id="IPR009027">
    <property type="entry name" value="Ribosomal_bL9/RNase_H1_N"/>
</dbReference>
<dbReference type="SUPFAM" id="SSF55653">
    <property type="entry name" value="Ribosomal protein L9 C-domain"/>
    <property type="match status" value="1"/>
</dbReference>
<comment type="function">
    <text evidence="7">Binds to the 23S rRNA.</text>
</comment>
<evidence type="ECO:0000256" key="6">
    <source>
        <dbReference type="ARBA" id="ARBA00035292"/>
    </source>
</evidence>
<dbReference type="SUPFAM" id="SSF55658">
    <property type="entry name" value="L9 N-domain-like"/>
    <property type="match status" value="1"/>
</dbReference>
<dbReference type="PROSITE" id="PS00651">
    <property type="entry name" value="RIBOSOMAL_L9"/>
    <property type="match status" value="1"/>
</dbReference>
<dbReference type="Proteomes" id="UP000703893">
    <property type="component" value="Unassembled WGS sequence"/>
</dbReference>
<dbReference type="GO" id="GO:0019843">
    <property type="term" value="F:rRNA binding"/>
    <property type="evidence" value="ECO:0007669"/>
    <property type="project" value="UniProtKB-UniRule"/>
</dbReference>
<evidence type="ECO:0000256" key="3">
    <source>
        <dbReference type="ARBA" id="ARBA00022884"/>
    </source>
</evidence>
<dbReference type="InterPro" id="IPR036791">
    <property type="entry name" value="Ribosomal_bL9_C_sf"/>
</dbReference>
<feature type="domain" description="Ribosomal protein L9" evidence="8">
    <location>
        <begin position="13"/>
        <end position="40"/>
    </location>
</feature>
<evidence type="ECO:0000256" key="4">
    <source>
        <dbReference type="ARBA" id="ARBA00022980"/>
    </source>
</evidence>
<comment type="caution">
    <text evidence="9">The sequence shown here is derived from an EMBL/GenBank/DDBJ whole genome shotgun (WGS) entry which is preliminary data.</text>
</comment>
<dbReference type="InterPro" id="IPR000244">
    <property type="entry name" value="Ribosomal_bL9"/>
</dbReference>
<dbReference type="Gene3D" id="3.10.430.100">
    <property type="entry name" value="Ribosomal protein L9, C-terminal domain"/>
    <property type="match status" value="1"/>
</dbReference>
<dbReference type="NCBIfam" id="TIGR00158">
    <property type="entry name" value="L9"/>
    <property type="match status" value="1"/>
</dbReference>
<evidence type="ECO:0000259" key="8">
    <source>
        <dbReference type="PROSITE" id="PS00651"/>
    </source>
</evidence>
<dbReference type="Pfam" id="PF01281">
    <property type="entry name" value="Ribosomal_L9_N"/>
    <property type="match status" value="1"/>
</dbReference>
<dbReference type="PANTHER" id="PTHR21368">
    <property type="entry name" value="50S RIBOSOMAL PROTEIN L9"/>
    <property type="match status" value="1"/>
</dbReference>
<dbReference type="AlphaFoldDB" id="A0A938BM42"/>
<keyword evidence="4 7" id="KW-0689">Ribosomal protein</keyword>
<dbReference type="EMBL" id="VGJX01000791">
    <property type="protein sequence ID" value="MBM3275946.1"/>
    <property type="molecule type" value="Genomic_DNA"/>
</dbReference>
<organism evidence="9 10">
    <name type="scientific">Candidatus Tanganyikabacteria bacterium</name>
    <dbReference type="NCBI Taxonomy" id="2961651"/>
    <lineage>
        <taxon>Bacteria</taxon>
        <taxon>Bacillati</taxon>
        <taxon>Candidatus Sericytochromatia</taxon>
        <taxon>Candidatus Tanganyikabacteria</taxon>
    </lineage>
</organism>
<reference evidence="9 10" key="1">
    <citation type="submission" date="2019-03" db="EMBL/GenBank/DDBJ databases">
        <title>Lake Tanganyika Metagenome-Assembled Genomes (MAGs).</title>
        <authorList>
            <person name="Tran P."/>
        </authorList>
    </citation>
    <scope>NUCLEOTIDE SEQUENCE [LARGE SCALE GENOMIC DNA]</scope>
    <source>
        <strain evidence="9">K_DeepCast_65m_m2_236</strain>
    </source>
</reference>
<protein>
    <recommendedName>
        <fullName evidence="6 7">Large ribosomal subunit protein bL9</fullName>
    </recommendedName>
</protein>
<sequence length="149" mass="16819">MEVILREHVENLGRRGEIVKVADGYARNYLLPRKLALPATEGNRKHIERERKILETREAEEKSQAEAIAARLAAIDITLARRIGETEQLYGSVTAADIAEFLHGKGFEIDKRKLILPEPLKTVGEHTVSLKLHREVSVPLKIQIVKEQA</sequence>
<keyword evidence="3 7" id="KW-0694">RNA-binding</keyword>
<dbReference type="InterPro" id="IPR020594">
    <property type="entry name" value="Ribosomal_bL9_bac/chp"/>
</dbReference>
<evidence type="ECO:0000256" key="1">
    <source>
        <dbReference type="ARBA" id="ARBA00010605"/>
    </source>
</evidence>